<dbReference type="PANTHER" id="PTHR23274">
    <property type="entry name" value="DNA HELICASE-RELATED"/>
    <property type="match status" value="1"/>
</dbReference>
<gene>
    <name evidence="2" type="primary">LOC115229651</name>
</gene>
<dbReference type="Proteomes" id="UP000515154">
    <property type="component" value="Unplaced"/>
</dbReference>
<protein>
    <submittedName>
        <fullName evidence="2">Uncharacterized protein LOC115229651</fullName>
    </submittedName>
</protein>
<dbReference type="PANTHER" id="PTHR23274:SF51">
    <property type="entry name" value="OS03G0423850 PROTEIN"/>
    <property type="match status" value="1"/>
</dbReference>
<dbReference type="GO" id="GO:0006260">
    <property type="term" value="P:DNA replication"/>
    <property type="evidence" value="ECO:0007669"/>
    <property type="project" value="TreeGrafter"/>
</dbReference>
<accession>A0A6P7U2T8</accession>
<dbReference type="RefSeq" id="XP_029655832.1">
    <property type="nucleotide sequence ID" value="XM_029799972.1"/>
</dbReference>
<dbReference type="AlphaFoldDB" id="A0A6P7U2T8"/>
<evidence type="ECO:0000313" key="2">
    <source>
        <dbReference type="RefSeq" id="XP_029655832.1"/>
    </source>
</evidence>
<proteinExistence type="predicted"/>
<keyword evidence="1" id="KW-1185">Reference proteome</keyword>
<sequence length="130" mass="14718">MMLLRNLDPPKLCNRTRLVVKTLSPNVKEATIITGCASGEEVSIRRIPIKPTDMPFEFRRTEFPVRLCFAMSINKAQGQTLKPTCLHLIEPCFSHGQLYVSCSRVDSSQDLFVYGPNQETKNVVYPEALM</sequence>
<dbReference type="KEGG" id="osn:115229651"/>
<dbReference type="SUPFAM" id="SSF52540">
    <property type="entry name" value="P-loop containing nucleoside triphosphate hydrolases"/>
    <property type="match status" value="1"/>
</dbReference>
<dbReference type="InterPro" id="IPR027417">
    <property type="entry name" value="P-loop_NTPase"/>
</dbReference>
<evidence type="ECO:0000313" key="1">
    <source>
        <dbReference type="Proteomes" id="UP000515154"/>
    </source>
</evidence>
<dbReference type="GO" id="GO:0005657">
    <property type="term" value="C:replication fork"/>
    <property type="evidence" value="ECO:0007669"/>
    <property type="project" value="TreeGrafter"/>
</dbReference>
<reference evidence="2" key="1">
    <citation type="submission" date="2025-08" db="UniProtKB">
        <authorList>
            <consortium name="RefSeq"/>
        </authorList>
    </citation>
    <scope>IDENTIFICATION</scope>
</reference>
<organism evidence="1 2">
    <name type="scientific">Octopus sinensis</name>
    <name type="common">East Asian common octopus</name>
    <dbReference type="NCBI Taxonomy" id="2607531"/>
    <lineage>
        <taxon>Eukaryota</taxon>
        <taxon>Metazoa</taxon>
        <taxon>Spiralia</taxon>
        <taxon>Lophotrochozoa</taxon>
        <taxon>Mollusca</taxon>
        <taxon>Cephalopoda</taxon>
        <taxon>Coleoidea</taxon>
        <taxon>Octopodiformes</taxon>
        <taxon>Octopoda</taxon>
        <taxon>Incirrata</taxon>
        <taxon>Octopodidae</taxon>
        <taxon>Octopus</taxon>
    </lineage>
</organism>
<name>A0A6P7U2T8_9MOLL</name>